<evidence type="ECO:0000313" key="1">
    <source>
        <dbReference type="EMBL" id="NER29866.1"/>
    </source>
</evidence>
<reference evidence="1" key="1">
    <citation type="submission" date="2019-11" db="EMBL/GenBank/DDBJ databases">
        <title>Genomic insights into an expanded diversity of filamentous marine cyanobacteria reveals the extraordinary biosynthetic potential of Moorea and Okeania.</title>
        <authorList>
            <person name="Ferreira Leao T."/>
            <person name="Wang M."/>
            <person name="Moss N."/>
            <person name="Da Silva R."/>
            <person name="Sanders J."/>
            <person name="Nurk S."/>
            <person name="Gurevich A."/>
            <person name="Humphrey G."/>
            <person name="Reher R."/>
            <person name="Zhu Q."/>
            <person name="Belda-Ferre P."/>
            <person name="Glukhov E."/>
            <person name="Rex R."/>
            <person name="Dorrestein P.C."/>
            <person name="Knight R."/>
            <person name="Pevzner P."/>
            <person name="Gerwick W.H."/>
            <person name="Gerwick L."/>
        </authorList>
    </citation>
    <scope>NUCLEOTIDE SEQUENCE</scope>
    <source>
        <strain evidence="1">SIO1C4</strain>
    </source>
</reference>
<organism evidence="1">
    <name type="scientific">Symploca sp. SIO1C4</name>
    <dbReference type="NCBI Taxonomy" id="2607765"/>
    <lineage>
        <taxon>Bacteria</taxon>
        <taxon>Bacillati</taxon>
        <taxon>Cyanobacteriota</taxon>
        <taxon>Cyanophyceae</taxon>
        <taxon>Coleofasciculales</taxon>
        <taxon>Coleofasciculaceae</taxon>
        <taxon>Symploca</taxon>
    </lineage>
</organism>
<dbReference type="EMBL" id="JAAHFQ010000444">
    <property type="protein sequence ID" value="NER29866.1"/>
    <property type="molecule type" value="Genomic_DNA"/>
</dbReference>
<dbReference type="AlphaFoldDB" id="A0A6B3N8C0"/>
<protein>
    <submittedName>
        <fullName evidence="1">Uncharacterized protein</fullName>
    </submittedName>
</protein>
<accession>A0A6B3N8C0</accession>
<comment type="caution">
    <text evidence="1">The sequence shown here is derived from an EMBL/GenBank/DDBJ whole genome shotgun (WGS) entry which is preliminary data.</text>
</comment>
<gene>
    <name evidence="1" type="ORF">F6J89_20160</name>
</gene>
<sequence length="92" mass="10191">MRIDSPKVPGVIYPDNNSSAEIFTNSDPHAYVELEFLSPLKTLNNRRLVSFTTTYTLSQYVLSLGQAKSLELCQIHPFCLGAFCPGALRVAL</sequence>
<name>A0A6B3N8C0_9CYAN</name>
<proteinExistence type="predicted"/>